<proteinExistence type="predicted"/>
<dbReference type="SUPFAM" id="SSF51735">
    <property type="entry name" value="NAD(P)-binding Rossmann-fold domains"/>
    <property type="match status" value="1"/>
</dbReference>
<name>A0ABX2EDG4_9BURK</name>
<dbReference type="CDD" id="cd12164">
    <property type="entry name" value="GDH_like_2"/>
    <property type="match status" value="1"/>
</dbReference>
<dbReference type="Gene3D" id="3.40.50.720">
    <property type="entry name" value="NAD(P)-binding Rossmann-like Domain"/>
    <property type="match status" value="2"/>
</dbReference>
<evidence type="ECO:0000313" key="5">
    <source>
        <dbReference type="Proteomes" id="UP000737171"/>
    </source>
</evidence>
<dbReference type="SUPFAM" id="SSF52283">
    <property type="entry name" value="Formate/glycerate dehydrogenase catalytic domain-like"/>
    <property type="match status" value="1"/>
</dbReference>
<sequence>MNLLLAGTWDPGEEAAWAQALRAALPAHRLLLARDAVTPIDAAIVANPPPGSLQGLPALRLIQSLWAGVDRLLGDATLPDGVPVARMVDPAMNAAMAETALWAVLALQRDFFRYAAQQRERVWHVLPQRRADEVTVLVLGCGQMGRGAARRLQQQGYRVAAWSRNAVAAEPGVTLYYGRDGLDAALPQAHIVINLLPLTPETRGLLDASFFAAMPAGAGVVNLARGAHLVEAHLLAALASGRIAHAVLDVFAHEPLPPEHPFWRHEYITVLPHAAAQTDLRSAARIAADNIEALAAGRPLANLVDRTRGY</sequence>
<feature type="domain" description="D-isomer specific 2-hydroxyacid dehydrogenase NAD-binding" evidence="3">
    <location>
        <begin position="102"/>
        <end position="275"/>
    </location>
</feature>
<dbReference type="InterPro" id="IPR006140">
    <property type="entry name" value="D-isomer_DH_NAD-bd"/>
</dbReference>
<evidence type="ECO:0000256" key="2">
    <source>
        <dbReference type="ARBA" id="ARBA00023027"/>
    </source>
</evidence>
<evidence type="ECO:0000259" key="3">
    <source>
        <dbReference type="Pfam" id="PF02826"/>
    </source>
</evidence>
<comment type="caution">
    <text evidence="4">The sequence shown here is derived from an EMBL/GenBank/DDBJ whole genome shotgun (WGS) entry which is preliminary data.</text>
</comment>
<reference evidence="4 5" key="1">
    <citation type="submission" date="2020-05" db="EMBL/GenBank/DDBJ databases">
        <title>Aquincola sp. isolate from soil.</title>
        <authorList>
            <person name="Han J."/>
            <person name="Kim D.-U."/>
        </authorList>
    </citation>
    <scope>NUCLEOTIDE SEQUENCE [LARGE SCALE GENOMIC DNA]</scope>
    <source>
        <strain evidence="4 5">S2</strain>
    </source>
</reference>
<keyword evidence="1" id="KW-0560">Oxidoreductase</keyword>
<protein>
    <submittedName>
        <fullName evidence="4">Glyoxylate/hydroxypyruvate reductase A</fullName>
    </submittedName>
</protein>
<dbReference type="InterPro" id="IPR036291">
    <property type="entry name" value="NAD(P)-bd_dom_sf"/>
</dbReference>
<evidence type="ECO:0000313" key="4">
    <source>
        <dbReference type="EMBL" id="NRF66253.1"/>
    </source>
</evidence>
<accession>A0ABX2EDG4</accession>
<organism evidence="4 5">
    <name type="scientific">Pseudaquabacterium terrae</name>
    <dbReference type="NCBI Taxonomy" id="2732868"/>
    <lineage>
        <taxon>Bacteria</taxon>
        <taxon>Pseudomonadati</taxon>
        <taxon>Pseudomonadota</taxon>
        <taxon>Betaproteobacteria</taxon>
        <taxon>Burkholderiales</taxon>
        <taxon>Sphaerotilaceae</taxon>
        <taxon>Pseudaquabacterium</taxon>
    </lineage>
</organism>
<gene>
    <name evidence="4" type="ORF">HLB44_04585</name>
</gene>
<evidence type="ECO:0000256" key="1">
    <source>
        <dbReference type="ARBA" id="ARBA00023002"/>
    </source>
</evidence>
<dbReference type="PANTHER" id="PTHR43333">
    <property type="entry name" value="2-HACID_DH_C DOMAIN-CONTAINING PROTEIN"/>
    <property type="match status" value="1"/>
</dbReference>
<dbReference type="PANTHER" id="PTHR43333:SF1">
    <property type="entry name" value="D-ISOMER SPECIFIC 2-HYDROXYACID DEHYDROGENASE NAD-BINDING DOMAIN-CONTAINING PROTEIN"/>
    <property type="match status" value="1"/>
</dbReference>
<dbReference type="Proteomes" id="UP000737171">
    <property type="component" value="Unassembled WGS sequence"/>
</dbReference>
<keyword evidence="5" id="KW-1185">Reference proteome</keyword>
<dbReference type="RefSeq" id="WP_173121017.1">
    <property type="nucleotide sequence ID" value="NZ_JABRWJ010000001.1"/>
</dbReference>
<dbReference type="EMBL" id="JABRWJ010000001">
    <property type="protein sequence ID" value="NRF66253.1"/>
    <property type="molecule type" value="Genomic_DNA"/>
</dbReference>
<keyword evidence="2" id="KW-0520">NAD</keyword>
<dbReference type="Pfam" id="PF02826">
    <property type="entry name" value="2-Hacid_dh_C"/>
    <property type="match status" value="1"/>
</dbReference>